<name>A0A5M3T3A0_LIMPL</name>
<feature type="compositionally biased region" description="Basic residues" evidence="2">
    <location>
        <begin position="1"/>
        <end position="13"/>
    </location>
</feature>
<dbReference type="Proteomes" id="UP000326169">
    <property type="component" value="Unassembled WGS sequence"/>
</dbReference>
<keyword evidence="1" id="KW-0802">TPR repeat</keyword>
<feature type="repeat" description="TPR" evidence="1">
    <location>
        <begin position="33"/>
        <end position="66"/>
    </location>
</feature>
<organism evidence="3 4">
    <name type="scientific">Limnospira platensis NIES-46</name>
    <dbReference type="NCBI Taxonomy" id="1236695"/>
    <lineage>
        <taxon>Bacteria</taxon>
        <taxon>Bacillati</taxon>
        <taxon>Cyanobacteriota</taxon>
        <taxon>Cyanophyceae</taxon>
        <taxon>Oscillatoriophycideae</taxon>
        <taxon>Oscillatoriales</taxon>
        <taxon>Sirenicapillariaceae</taxon>
        <taxon>Limnospira</taxon>
    </lineage>
</organism>
<evidence type="ECO:0000256" key="1">
    <source>
        <dbReference type="PROSITE-ProRule" id="PRU00339"/>
    </source>
</evidence>
<comment type="caution">
    <text evidence="3">The sequence shown here is derived from an EMBL/GenBank/DDBJ whole genome shotgun (WGS) entry which is preliminary data.</text>
</comment>
<dbReference type="EMBL" id="BIMW01000060">
    <property type="protein sequence ID" value="GCE93072.1"/>
    <property type="molecule type" value="Genomic_DNA"/>
</dbReference>
<keyword evidence="4" id="KW-1185">Reference proteome</keyword>
<evidence type="ECO:0000313" key="3">
    <source>
        <dbReference type="EMBL" id="GCE93072.1"/>
    </source>
</evidence>
<gene>
    <name evidence="3" type="ORF">NIES46_11210</name>
</gene>
<proteinExistence type="predicted"/>
<dbReference type="SMART" id="SM00028">
    <property type="entry name" value="TPR"/>
    <property type="match status" value="1"/>
</dbReference>
<dbReference type="InterPro" id="IPR019734">
    <property type="entry name" value="TPR_rpt"/>
</dbReference>
<accession>A0A5M3T3A0</accession>
<evidence type="ECO:0000313" key="4">
    <source>
        <dbReference type="Proteomes" id="UP000326169"/>
    </source>
</evidence>
<reference evidence="3 4" key="1">
    <citation type="journal article" date="2019" name="J Genomics">
        <title>The Draft Genome of a Hydrogen-producing Cyanobacterium, Arthrospira platensis NIES-46.</title>
        <authorList>
            <person name="Suzuki S."/>
            <person name="Yamaguchi H."/>
            <person name="Kawachi M."/>
        </authorList>
    </citation>
    <scope>NUCLEOTIDE SEQUENCE [LARGE SCALE GENOMIC DNA]</scope>
    <source>
        <strain evidence="3 4">NIES-46</strain>
    </source>
</reference>
<dbReference type="Pfam" id="PF00515">
    <property type="entry name" value="TPR_1"/>
    <property type="match status" value="1"/>
</dbReference>
<dbReference type="PROSITE" id="PS50005">
    <property type="entry name" value="TPR"/>
    <property type="match status" value="1"/>
</dbReference>
<evidence type="ECO:0000256" key="2">
    <source>
        <dbReference type="SAM" id="MobiDB-lite"/>
    </source>
</evidence>
<sequence length="89" mass="10205">MLSGRRSQKKKVASKTDPISHYRHLLQASPNNPDLHQELGQLLHSQGQTQLAIAHYQKAIDLQPGPVHLWFYRNLGEAMLTTDQHFRLP</sequence>
<dbReference type="SUPFAM" id="SSF48452">
    <property type="entry name" value="TPR-like"/>
    <property type="match status" value="1"/>
</dbReference>
<dbReference type="InterPro" id="IPR011990">
    <property type="entry name" value="TPR-like_helical_dom_sf"/>
</dbReference>
<feature type="region of interest" description="Disordered" evidence="2">
    <location>
        <begin position="1"/>
        <end position="20"/>
    </location>
</feature>
<dbReference type="Gene3D" id="1.25.40.10">
    <property type="entry name" value="Tetratricopeptide repeat domain"/>
    <property type="match status" value="1"/>
</dbReference>
<protein>
    <submittedName>
        <fullName evidence="3">TPR domain protein</fullName>
    </submittedName>
</protein>